<dbReference type="AlphaFoldDB" id="A0A0D2MF78"/>
<gene>
    <name evidence="1" type="ORF">HYPSUDRAFT_215839</name>
</gene>
<proteinExistence type="predicted"/>
<organism evidence="1 2">
    <name type="scientific">Hypholoma sublateritium (strain FD-334 SS-4)</name>
    <dbReference type="NCBI Taxonomy" id="945553"/>
    <lineage>
        <taxon>Eukaryota</taxon>
        <taxon>Fungi</taxon>
        <taxon>Dikarya</taxon>
        <taxon>Basidiomycota</taxon>
        <taxon>Agaricomycotina</taxon>
        <taxon>Agaricomycetes</taxon>
        <taxon>Agaricomycetidae</taxon>
        <taxon>Agaricales</taxon>
        <taxon>Agaricineae</taxon>
        <taxon>Strophariaceae</taxon>
        <taxon>Hypholoma</taxon>
    </lineage>
</organism>
<reference evidence="2" key="1">
    <citation type="submission" date="2014-04" db="EMBL/GenBank/DDBJ databases">
        <title>Evolutionary Origins and Diversification of the Mycorrhizal Mutualists.</title>
        <authorList>
            <consortium name="DOE Joint Genome Institute"/>
            <consortium name="Mycorrhizal Genomics Consortium"/>
            <person name="Kohler A."/>
            <person name="Kuo A."/>
            <person name="Nagy L.G."/>
            <person name="Floudas D."/>
            <person name="Copeland A."/>
            <person name="Barry K.W."/>
            <person name="Cichocki N."/>
            <person name="Veneault-Fourrey C."/>
            <person name="LaButti K."/>
            <person name="Lindquist E.A."/>
            <person name="Lipzen A."/>
            <person name="Lundell T."/>
            <person name="Morin E."/>
            <person name="Murat C."/>
            <person name="Riley R."/>
            <person name="Ohm R."/>
            <person name="Sun H."/>
            <person name="Tunlid A."/>
            <person name="Henrissat B."/>
            <person name="Grigoriev I.V."/>
            <person name="Hibbett D.S."/>
            <person name="Martin F."/>
        </authorList>
    </citation>
    <scope>NUCLEOTIDE SEQUENCE [LARGE SCALE GENOMIC DNA]</scope>
    <source>
        <strain evidence="2">FD-334 SS-4</strain>
    </source>
</reference>
<evidence type="ECO:0008006" key="3">
    <source>
        <dbReference type="Google" id="ProtNLM"/>
    </source>
</evidence>
<evidence type="ECO:0000313" key="1">
    <source>
        <dbReference type="EMBL" id="KJA22218.1"/>
    </source>
</evidence>
<dbReference type="Gene3D" id="3.80.10.10">
    <property type="entry name" value="Ribonuclease Inhibitor"/>
    <property type="match status" value="1"/>
</dbReference>
<evidence type="ECO:0000313" key="2">
    <source>
        <dbReference type="Proteomes" id="UP000054270"/>
    </source>
</evidence>
<accession>A0A0D2MF78</accession>
<protein>
    <recommendedName>
        <fullName evidence="3">F-box domain-containing protein</fullName>
    </recommendedName>
</protein>
<sequence>MDSTLPAELFATIASFIPLSHCPSTLLSLALANHELRKMVLPLLYERLILKKESDALVVLCKILDDPQRGLAVKELYVMSSLSLATRNGENEFDVVTGIRRIVEHGLLPRLSVLGIYLTRHWIADKKIRYGRLPTKFWKDLRSHCPRLRAIILRNVRDAEDHPLLCRTLIDDMSLFTELSTLSLYLREGLVSKPVKVKLLETISQLAPSLERLALGGMGEIPDANLIMRFQFPNLKSIKLSDFCAFHDGSKTMNFWRLHPKIEGISIMECMGRWFTNEVDSSLLPKLRHLKANFADVRALAPILYRLDSLSFTESRNAQIPYLLRAVIPNGLPGLKSLEIDQDISSDLLLRDLRKIEGAMWYEKPDGTFCIAKTLKEAERLITDNFMHSIVRSAPNLEELAIHYPCFFPERLAIISPYLAEFPSLQRFYTRGFHLEKDQYPLFAKTADKVAQFLAVTKTLAEIAPRLNEVTSMSSKVLPYLAAKIERNSEGEVRAVRRVAGVGLRIPEDELDPFPFNPNGP</sequence>
<dbReference type="EMBL" id="KN817551">
    <property type="protein sequence ID" value="KJA22218.1"/>
    <property type="molecule type" value="Genomic_DNA"/>
</dbReference>
<dbReference type="OrthoDB" id="2995895at2759"/>
<dbReference type="InterPro" id="IPR032675">
    <property type="entry name" value="LRR_dom_sf"/>
</dbReference>
<keyword evidence="2" id="KW-1185">Reference proteome</keyword>
<name>A0A0D2MF78_HYPSF</name>
<dbReference type="Proteomes" id="UP000054270">
    <property type="component" value="Unassembled WGS sequence"/>
</dbReference>
<dbReference type="SUPFAM" id="SSF52047">
    <property type="entry name" value="RNI-like"/>
    <property type="match status" value="1"/>
</dbReference>